<evidence type="ECO:0000256" key="1">
    <source>
        <dbReference type="ARBA" id="ARBA00001947"/>
    </source>
</evidence>
<dbReference type="GO" id="GO:0008237">
    <property type="term" value="F:metallopeptidase activity"/>
    <property type="evidence" value="ECO:0007669"/>
    <property type="project" value="UniProtKB-KW"/>
</dbReference>
<evidence type="ECO:0000256" key="7">
    <source>
        <dbReference type="ARBA" id="ARBA00022723"/>
    </source>
</evidence>
<comment type="subcellular location">
    <subcellularLocation>
        <location evidence="2">Cell membrane</location>
        <topology evidence="2">Multi-pass membrane protein</topology>
    </subcellularLocation>
</comment>
<evidence type="ECO:0000313" key="15">
    <source>
        <dbReference type="EMBL" id="HIV27388.1"/>
    </source>
</evidence>
<dbReference type="Pfam" id="PF02163">
    <property type="entry name" value="Peptidase_M50"/>
    <property type="match status" value="1"/>
</dbReference>
<protein>
    <submittedName>
        <fullName evidence="15">Site-2 protease family protein</fullName>
    </submittedName>
</protein>
<keyword evidence="11" id="KW-0482">Metalloprotease</keyword>
<keyword evidence="8" id="KW-0378">Hydrolase</keyword>
<dbReference type="AlphaFoldDB" id="A0A9D1TCN8"/>
<evidence type="ECO:0000256" key="5">
    <source>
        <dbReference type="ARBA" id="ARBA00022670"/>
    </source>
</evidence>
<evidence type="ECO:0000256" key="8">
    <source>
        <dbReference type="ARBA" id="ARBA00022801"/>
    </source>
</evidence>
<keyword evidence="5 15" id="KW-0645">Protease</keyword>
<dbReference type="InterPro" id="IPR044537">
    <property type="entry name" value="Rip2-like"/>
</dbReference>
<feature type="transmembrane region" description="Helical" evidence="13">
    <location>
        <begin position="234"/>
        <end position="252"/>
    </location>
</feature>
<organism evidence="15 16">
    <name type="scientific">Candidatus Ornithocaccomicrobium faecavium</name>
    <dbReference type="NCBI Taxonomy" id="2840890"/>
    <lineage>
        <taxon>Bacteria</taxon>
        <taxon>Bacillati</taxon>
        <taxon>Bacillota</taxon>
        <taxon>Clostridia</taxon>
        <taxon>Candidatus Ornithocaccomicrobium</taxon>
    </lineage>
</organism>
<reference evidence="15" key="2">
    <citation type="journal article" date="2021" name="PeerJ">
        <title>Extensive microbial diversity within the chicken gut microbiome revealed by metagenomics and culture.</title>
        <authorList>
            <person name="Gilroy R."/>
            <person name="Ravi A."/>
            <person name="Getino M."/>
            <person name="Pursley I."/>
            <person name="Horton D.L."/>
            <person name="Alikhan N.F."/>
            <person name="Baker D."/>
            <person name="Gharbi K."/>
            <person name="Hall N."/>
            <person name="Watson M."/>
            <person name="Adriaenssens E.M."/>
            <person name="Foster-Nyarko E."/>
            <person name="Jarju S."/>
            <person name="Secka A."/>
            <person name="Antonio M."/>
            <person name="Oren A."/>
            <person name="Chaudhuri R.R."/>
            <person name="La Ragione R."/>
            <person name="Hildebrand F."/>
            <person name="Pallen M.J."/>
        </authorList>
    </citation>
    <scope>NUCLEOTIDE SEQUENCE</scope>
    <source>
        <strain evidence="15">CHK183-6373</strain>
    </source>
</reference>
<evidence type="ECO:0000256" key="13">
    <source>
        <dbReference type="SAM" id="Phobius"/>
    </source>
</evidence>
<evidence type="ECO:0000256" key="12">
    <source>
        <dbReference type="ARBA" id="ARBA00023136"/>
    </source>
</evidence>
<evidence type="ECO:0000256" key="6">
    <source>
        <dbReference type="ARBA" id="ARBA00022692"/>
    </source>
</evidence>
<dbReference type="PANTHER" id="PTHR35864:SF1">
    <property type="entry name" value="ZINC METALLOPROTEASE YWHC-RELATED"/>
    <property type="match status" value="1"/>
</dbReference>
<evidence type="ECO:0000256" key="11">
    <source>
        <dbReference type="ARBA" id="ARBA00023049"/>
    </source>
</evidence>
<sequence length="253" mass="27994">MLQSLLESPMEYLTQLMLRLPAVLIAICMHESAHGWVANRCGDPTARLMGRITLNPVKHFDPVGMLCLVFFGVGWAKPVPINPLHFRNYRKDDLKVSLAGVTTNLILALVFLIPTYAVFTRAFVSFNEMYYLPDGARAWYEVAMWNPSVISETWGAIPGYLYEMLANVVVVNLNLAIFNLIPLPPLDGYHVLNDLVLKRPLFATQRAAMAGQGILILLMVTDILPWFLGWALSGVLSGVGHVAYAIVAALGVL</sequence>
<dbReference type="Proteomes" id="UP000886884">
    <property type="component" value="Unassembled WGS sequence"/>
</dbReference>
<keyword evidence="7" id="KW-0479">Metal-binding</keyword>
<keyword evidence="9" id="KW-0862">Zinc</keyword>
<dbReference type="InterPro" id="IPR008915">
    <property type="entry name" value="Peptidase_M50"/>
</dbReference>
<dbReference type="InterPro" id="IPR052348">
    <property type="entry name" value="Metallopeptidase_M50B"/>
</dbReference>
<accession>A0A9D1TCN8</accession>
<keyword evidence="10 13" id="KW-1133">Transmembrane helix</keyword>
<dbReference type="CDD" id="cd06158">
    <property type="entry name" value="S2P-M50_like_1"/>
    <property type="match status" value="1"/>
</dbReference>
<proteinExistence type="inferred from homology"/>
<feature type="transmembrane region" description="Helical" evidence="13">
    <location>
        <begin position="96"/>
        <end position="119"/>
    </location>
</feature>
<reference evidence="15" key="1">
    <citation type="submission" date="2020-10" db="EMBL/GenBank/DDBJ databases">
        <authorList>
            <person name="Gilroy R."/>
        </authorList>
    </citation>
    <scope>NUCLEOTIDE SEQUENCE</scope>
    <source>
        <strain evidence="15">CHK183-6373</strain>
    </source>
</reference>
<keyword evidence="4" id="KW-1003">Cell membrane</keyword>
<evidence type="ECO:0000256" key="10">
    <source>
        <dbReference type="ARBA" id="ARBA00022989"/>
    </source>
</evidence>
<evidence type="ECO:0000259" key="14">
    <source>
        <dbReference type="Pfam" id="PF02163"/>
    </source>
</evidence>
<comment type="cofactor">
    <cofactor evidence="1">
        <name>Zn(2+)</name>
        <dbReference type="ChEBI" id="CHEBI:29105"/>
    </cofactor>
</comment>
<comment type="caution">
    <text evidence="15">The sequence shown here is derived from an EMBL/GenBank/DDBJ whole genome shotgun (WGS) entry which is preliminary data.</text>
</comment>
<dbReference type="PANTHER" id="PTHR35864">
    <property type="entry name" value="ZINC METALLOPROTEASE MJ0611-RELATED"/>
    <property type="match status" value="1"/>
</dbReference>
<comment type="similarity">
    <text evidence="3">Belongs to the peptidase M50B family.</text>
</comment>
<dbReference type="GO" id="GO:0046872">
    <property type="term" value="F:metal ion binding"/>
    <property type="evidence" value="ECO:0007669"/>
    <property type="project" value="UniProtKB-KW"/>
</dbReference>
<evidence type="ECO:0000256" key="4">
    <source>
        <dbReference type="ARBA" id="ARBA00022475"/>
    </source>
</evidence>
<keyword evidence="6 13" id="KW-0812">Transmembrane</keyword>
<name>A0A9D1TCN8_9FIRM</name>
<keyword evidence="12 13" id="KW-0472">Membrane</keyword>
<dbReference type="GO" id="GO:0006508">
    <property type="term" value="P:proteolysis"/>
    <property type="evidence" value="ECO:0007669"/>
    <property type="project" value="UniProtKB-KW"/>
</dbReference>
<feature type="domain" description="Peptidase M50" evidence="14">
    <location>
        <begin position="22"/>
        <end position="219"/>
    </location>
</feature>
<evidence type="ECO:0000313" key="16">
    <source>
        <dbReference type="Proteomes" id="UP000886884"/>
    </source>
</evidence>
<evidence type="ECO:0000256" key="3">
    <source>
        <dbReference type="ARBA" id="ARBA00007931"/>
    </source>
</evidence>
<dbReference type="GO" id="GO:0005886">
    <property type="term" value="C:plasma membrane"/>
    <property type="evidence" value="ECO:0007669"/>
    <property type="project" value="UniProtKB-SubCell"/>
</dbReference>
<evidence type="ECO:0000256" key="9">
    <source>
        <dbReference type="ARBA" id="ARBA00022833"/>
    </source>
</evidence>
<evidence type="ECO:0000256" key="2">
    <source>
        <dbReference type="ARBA" id="ARBA00004651"/>
    </source>
</evidence>
<feature type="transmembrane region" description="Helical" evidence="13">
    <location>
        <begin position="59"/>
        <end position="76"/>
    </location>
</feature>
<gene>
    <name evidence="15" type="ORF">IAA64_05435</name>
</gene>
<feature type="transmembrane region" description="Helical" evidence="13">
    <location>
        <begin position="207"/>
        <end position="228"/>
    </location>
</feature>
<dbReference type="EMBL" id="DVOT01000096">
    <property type="protein sequence ID" value="HIV27388.1"/>
    <property type="molecule type" value="Genomic_DNA"/>
</dbReference>